<protein>
    <submittedName>
        <fullName evidence="2">Unnamed protein product</fullName>
    </submittedName>
</protein>
<evidence type="ECO:0000313" key="2">
    <source>
        <dbReference type="EMBL" id="GMF27757.1"/>
    </source>
</evidence>
<organism evidence="2 3">
    <name type="scientific">Phytophthora fragariaefolia</name>
    <dbReference type="NCBI Taxonomy" id="1490495"/>
    <lineage>
        <taxon>Eukaryota</taxon>
        <taxon>Sar</taxon>
        <taxon>Stramenopiles</taxon>
        <taxon>Oomycota</taxon>
        <taxon>Peronosporomycetes</taxon>
        <taxon>Peronosporales</taxon>
        <taxon>Peronosporaceae</taxon>
        <taxon>Phytophthora</taxon>
    </lineage>
</organism>
<gene>
    <name evidence="2" type="ORF">Pfra01_000558500</name>
</gene>
<dbReference type="AlphaFoldDB" id="A0A9W6U7E2"/>
<accession>A0A9W6U7E2</accession>
<reference evidence="2" key="1">
    <citation type="submission" date="2023-04" db="EMBL/GenBank/DDBJ databases">
        <title>Phytophthora fragariaefolia NBRC 109709.</title>
        <authorList>
            <person name="Ichikawa N."/>
            <person name="Sato H."/>
            <person name="Tonouchi N."/>
        </authorList>
    </citation>
    <scope>NUCLEOTIDE SEQUENCE</scope>
    <source>
        <strain evidence="2">NBRC 109709</strain>
    </source>
</reference>
<proteinExistence type="predicted"/>
<keyword evidence="3" id="KW-1185">Reference proteome</keyword>
<feature type="region of interest" description="Disordered" evidence="1">
    <location>
        <begin position="163"/>
        <end position="209"/>
    </location>
</feature>
<dbReference type="OrthoDB" id="89715at2759"/>
<name>A0A9W6U7E2_9STRA</name>
<feature type="compositionally biased region" description="Low complexity" evidence="1">
    <location>
        <begin position="132"/>
        <end position="144"/>
    </location>
</feature>
<evidence type="ECO:0000256" key="1">
    <source>
        <dbReference type="SAM" id="MobiDB-lite"/>
    </source>
</evidence>
<comment type="caution">
    <text evidence="2">The sequence shown here is derived from an EMBL/GenBank/DDBJ whole genome shotgun (WGS) entry which is preliminary data.</text>
</comment>
<feature type="region of interest" description="Disordered" evidence="1">
    <location>
        <begin position="115"/>
        <end position="144"/>
    </location>
</feature>
<sequence>MGTYTKLPPVTTVYASDGTSYPVTLRLLRLWNRDVDAWTSLWLPLTRLFDRIASTSRLASLHTPRSLASSVSTWRRPTVQSSVSGGASSVSASTLPTAVVTFLVELGPPQLVILDPPATSGSSEASVHITPASSGTLGGAASTSESSTSVTVASDACDDSGLVIPSTLHKGKDKRPAKSSAKPQSTPLPPKKKQRLSRPSVDLKARGAAQQAATEHSDLGFALWERAHLVSVAVVEQWLQQLSDHIGSDASEYLETLVVWRACNKARNLRADRIRLHIPKQLWLLCTPDAGGKLKCPPEILLEPSVLHYSFEILTWALSTAVWTVEVVDLDARQPWRNCRLSIPAEHSFNTTFAPCNPSVPLFAPEGTTQEEVRAAIVLNPALRQSHVTAPWVQEFADARAQAAADSSAAVDSTSDSSSARTPIPAADQAVGQAELGELPLPRLGFTSWPISHRRLRFRFRSIVLLIIYLFSNHIELVQRLSISSSSIPRQFP</sequence>
<dbReference type="EMBL" id="BSXT01000446">
    <property type="protein sequence ID" value="GMF27757.1"/>
    <property type="molecule type" value="Genomic_DNA"/>
</dbReference>
<evidence type="ECO:0000313" key="3">
    <source>
        <dbReference type="Proteomes" id="UP001165121"/>
    </source>
</evidence>
<dbReference type="Proteomes" id="UP001165121">
    <property type="component" value="Unassembled WGS sequence"/>
</dbReference>